<evidence type="ECO:0000259" key="3">
    <source>
        <dbReference type="PROSITE" id="PS50158"/>
    </source>
</evidence>
<evidence type="ECO:0000256" key="1">
    <source>
        <dbReference type="PROSITE-ProRule" id="PRU00047"/>
    </source>
</evidence>
<keyword evidence="4" id="KW-1185">Reference proteome</keyword>
<accession>A0ABM1HE43</accession>
<dbReference type="Proteomes" id="UP000694930">
    <property type="component" value="Chromosome 8"/>
</dbReference>
<proteinExistence type="predicted"/>
<evidence type="ECO:0000313" key="4">
    <source>
        <dbReference type="Proteomes" id="UP000694930"/>
    </source>
</evidence>
<dbReference type="GeneID" id="107027566"/>
<dbReference type="SMART" id="SM00343">
    <property type="entry name" value="ZnF_C2HC"/>
    <property type="match status" value="1"/>
</dbReference>
<keyword evidence="1" id="KW-0863">Zinc-finger</keyword>
<protein>
    <submittedName>
        <fullName evidence="5">Uncharacterized protein LOC107027566</fullName>
    </submittedName>
</protein>
<dbReference type="Gene3D" id="4.10.60.10">
    <property type="entry name" value="Zinc finger, CCHC-type"/>
    <property type="match status" value="1"/>
</dbReference>
<feature type="domain" description="CCHC-type" evidence="3">
    <location>
        <begin position="29"/>
        <end position="44"/>
    </location>
</feature>
<feature type="region of interest" description="Disordered" evidence="2">
    <location>
        <begin position="41"/>
        <end position="96"/>
    </location>
</feature>
<feature type="compositionally biased region" description="Polar residues" evidence="2">
    <location>
        <begin position="53"/>
        <end position="78"/>
    </location>
</feature>
<keyword evidence="1" id="KW-0862">Zinc</keyword>
<reference evidence="4" key="1">
    <citation type="journal article" date="2014" name="Nat. Genet.">
        <title>The genome of the stress-tolerant wild tomato species Solanum pennellii.</title>
        <authorList>
            <person name="Bolger A."/>
            <person name="Scossa F."/>
            <person name="Bolger M.E."/>
            <person name="Lanz C."/>
            <person name="Maumus F."/>
            <person name="Tohge T."/>
            <person name="Quesneville H."/>
            <person name="Alseekh S."/>
            <person name="Sorensen I."/>
            <person name="Lichtenstein G."/>
            <person name="Fich E.A."/>
            <person name="Conte M."/>
            <person name="Keller H."/>
            <person name="Schneeberger K."/>
            <person name="Schwacke R."/>
            <person name="Ofner I."/>
            <person name="Vrebalov J."/>
            <person name="Xu Y."/>
            <person name="Osorio S."/>
            <person name="Aflitos S.A."/>
            <person name="Schijlen E."/>
            <person name="Jimenez-Gomez J.M."/>
            <person name="Ryngajllo M."/>
            <person name="Kimura S."/>
            <person name="Kumar R."/>
            <person name="Koenig D."/>
            <person name="Headland L.R."/>
            <person name="Maloof J.N."/>
            <person name="Sinha N."/>
            <person name="van Ham R.C."/>
            <person name="Lankhorst R.K."/>
            <person name="Mao L."/>
            <person name="Vogel A."/>
            <person name="Arsova B."/>
            <person name="Panstruga R."/>
            <person name="Fei Z."/>
            <person name="Rose J.K."/>
            <person name="Zamir D."/>
            <person name="Carrari F."/>
            <person name="Giovannoni J.J."/>
            <person name="Weigel D."/>
            <person name="Usadel B."/>
            <person name="Fernie A.R."/>
        </authorList>
    </citation>
    <scope>NUCLEOTIDE SEQUENCE [LARGE SCALE GENOMIC DNA]</scope>
    <source>
        <strain evidence="4">cv. LA0716</strain>
    </source>
</reference>
<sequence length="175" mass="19178">MTQGDSWAPACAKCGRTPPGKCRDVQTGCFKCGQESHFMRECPKNRQGGNPGNRAQSLVSPKNRQGGNPGNRAQSSSFDPPDRAAPRRSTYGTGGGANRLYAITSRQEQENSLDVVTGMIKVFNFDVYALLDPGPSLYYVTPYVANQLSIGSIAYVEEEKRDLAKHVHRLARLRV</sequence>
<dbReference type="RefSeq" id="XP_015084186.1">
    <property type="nucleotide sequence ID" value="XM_015228700.1"/>
</dbReference>
<evidence type="ECO:0000313" key="5">
    <source>
        <dbReference type="RefSeq" id="XP_015084186.1"/>
    </source>
</evidence>
<reference evidence="5" key="2">
    <citation type="submission" date="2025-08" db="UniProtKB">
        <authorList>
            <consortium name="RefSeq"/>
        </authorList>
    </citation>
    <scope>IDENTIFICATION</scope>
</reference>
<name>A0ABM1HE43_SOLPN</name>
<dbReference type="PROSITE" id="PS50158">
    <property type="entry name" value="ZF_CCHC"/>
    <property type="match status" value="1"/>
</dbReference>
<dbReference type="Pfam" id="PF00098">
    <property type="entry name" value="zf-CCHC"/>
    <property type="match status" value="1"/>
</dbReference>
<dbReference type="InterPro" id="IPR001878">
    <property type="entry name" value="Znf_CCHC"/>
</dbReference>
<evidence type="ECO:0000256" key="2">
    <source>
        <dbReference type="SAM" id="MobiDB-lite"/>
    </source>
</evidence>
<keyword evidence="1" id="KW-0479">Metal-binding</keyword>
<gene>
    <name evidence="5" type="primary">LOC107027566</name>
</gene>
<organism evidence="4 5">
    <name type="scientific">Solanum pennellii</name>
    <name type="common">Tomato</name>
    <name type="synonym">Lycopersicon pennellii</name>
    <dbReference type="NCBI Taxonomy" id="28526"/>
    <lineage>
        <taxon>Eukaryota</taxon>
        <taxon>Viridiplantae</taxon>
        <taxon>Streptophyta</taxon>
        <taxon>Embryophyta</taxon>
        <taxon>Tracheophyta</taxon>
        <taxon>Spermatophyta</taxon>
        <taxon>Magnoliopsida</taxon>
        <taxon>eudicotyledons</taxon>
        <taxon>Gunneridae</taxon>
        <taxon>Pentapetalae</taxon>
        <taxon>asterids</taxon>
        <taxon>lamiids</taxon>
        <taxon>Solanales</taxon>
        <taxon>Solanaceae</taxon>
        <taxon>Solanoideae</taxon>
        <taxon>Solaneae</taxon>
        <taxon>Solanum</taxon>
        <taxon>Solanum subgen. Lycopersicon</taxon>
    </lineage>
</organism>